<dbReference type="InterPro" id="IPR019327">
    <property type="entry name" value="WKF"/>
</dbReference>
<feature type="region of interest" description="Disordered" evidence="1">
    <location>
        <begin position="1"/>
        <end position="173"/>
    </location>
</feature>
<dbReference type="STRING" id="578458.D8PKD9"/>
<evidence type="ECO:0000313" key="4">
    <source>
        <dbReference type="Proteomes" id="UP000007431"/>
    </source>
</evidence>
<dbReference type="OMA" id="WLIRNIW"/>
<dbReference type="InParanoid" id="D8PKD9"/>
<feature type="non-terminal residue" evidence="3">
    <location>
        <position position="322"/>
    </location>
</feature>
<dbReference type="EMBL" id="GL377302">
    <property type="protein sequence ID" value="EFJ03286.1"/>
    <property type="molecule type" value="Genomic_DNA"/>
</dbReference>
<dbReference type="OrthoDB" id="10261563at2759"/>
<dbReference type="PANTHER" id="PTHR22306:SF2">
    <property type="entry name" value="CHROMOSOME 7 OPEN READING FRAME 50"/>
    <property type="match status" value="1"/>
</dbReference>
<dbReference type="eggNOG" id="KOG4829">
    <property type="taxonomic scope" value="Eukaryota"/>
</dbReference>
<feature type="compositionally biased region" description="Basic and acidic residues" evidence="1">
    <location>
        <begin position="287"/>
        <end position="310"/>
    </location>
</feature>
<accession>D8PKD9</accession>
<dbReference type="Pfam" id="PF10180">
    <property type="entry name" value="WKF"/>
    <property type="match status" value="1"/>
</dbReference>
<dbReference type="VEuPathDB" id="FungiDB:SCHCODRAFT_02576772"/>
<keyword evidence="4" id="KW-1185">Reference proteome</keyword>
<dbReference type="PANTHER" id="PTHR22306">
    <property type="entry name" value="CHROMOSOME 7 OPEN READING FRAME 50"/>
    <property type="match status" value="1"/>
</dbReference>
<proteinExistence type="predicted"/>
<name>D8PKD9_SCHCM</name>
<sequence>MAVEKSAKRSKAKSRSEDTSMVVDEPAAPQEGSAKKHKKSKKADHSIETTVPPAVTDVLSPEKPKKKRKRDQPAPAEPSDATQRDEGQADAAANTTDAPRKKKRKHAKAEAEVSTEAADEEPRKRTKRKSGAPAEPHGELAPPVTTDEADGDGEDVGDKPKKKYPHPAKDESLSEQAVKALSYAYTYHKHRDVWKFSKAHQNWLIRHCWSTTEIPDDYIPLLKKYLKNLQGGARERLLETCQSILTAAEAPEEHEEAAAPAKDKAEPAAEGDAESPSKSVRFAAATKETDATTKTEVAAKKSTRPPESKVKRAKAFVKVLSS</sequence>
<gene>
    <name evidence="3" type="ORF">SCHCODRAFT_103124</name>
</gene>
<evidence type="ECO:0000313" key="3">
    <source>
        <dbReference type="EMBL" id="EFJ03286.1"/>
    </source>
</evidence>
<dbReference type="KEGG" id="scm:SCHCO_02576772"/>
<dbReference type="RefSeq" id="XP_003038188.1">
    <property type="nucleotide sequence ID" value="XM_003038142.1"/>
</dbReference>
<organism evidence="4">
    <name type="scientific">Schizophyllum commune (strain H4-8 / FGSC 9210)</name>
    <name type="common">Split gill fungus</name>
    <dbReference type="NCBI Taxonomy" id="578458"/>
    <lineage>
        <taxon>Eukaryota</taxon>
        <taxon>Fungi</taxon>
        <taxon>Dikarya</taxon>
        <taxon>Basidiomycota</taxon>
        <taxon>Agaricomycotina</taxon>
        <taxon>Agaricomycetes</taxon>
        <taxon>Agaricomycetidae</taxon>
        <taxon>Agaricales</taxon>
        <taxon>Schizophyllaceae</taxon>
        <taxon>Schizophyllum</taxon>
    </lineage>
</organism>
<feature type="domain" description="WKF" evidence="2">
    <location>
        <begin position="182"/>
        <end position="244"/>
    </location>
</feature>
<evidence type="ECO:0000259" key="2">
    <source>
        <dbReference type="Pfam" id="PF10180"/>
    </source>
</evidence>
<protein>
    <recommendedName>
        <fullName evidence="2">WKF domain-containing protein</fullName>
    </recommendedName>
</protein>
<dbReference type="GeneID" id="9588542"/>
<dbReference type="HOGENOM" id="CLU_071643_0_0_1"/>
<evidence type="ECO:0000256" key="1">
    <source>
        <dbReference type="SAM" id="MobiDB-lite"/>
    </source>
</evidence>
<dbReference type="AlphaFoldDB" id="D8PKD9"/>
<dbReference type="Proteomes" id="UP000007431">
    <property type="component" value="Unassembled WGS sequence"/>
</dbReference>
<feature type="region of interest" description="Disordered" evidence="1">
    <location>
        <begin position="250"/>
        <end position="315"/>
    </location>
</feature>
<reference evidence="3 4" key="1">
    <citation type="journal article" date="2010" name="Nat. Biotechnol.">
        <title>Genome sequence of the model mushroom Schizophyllum commune.</title>
        <authorList>
            <person name="Ohm R.A."/>
            <person name="de Jong J.F."/>
            <person name="Lugones L.G."/>
            <person name="Aerts A."/>
            <person name="Kothe E."/>
            <person name="Stajich J.E."/>
            <person name="de Vries R.P."/>
            <person name="Record E."/>
            <person name="Levasseur A."/>
            <person name="Baker S.E."/>
            <person name="Bartholomew K.A."/>
            <person name="Coutinho P.M."/>
            <person name="Erdmann S."/>
            <person name="Fowler T.J."/>
            <person name="Gathman A.C."/>
            <person name="Lombard V."/>
            <person name="Henrissat B."/>
            <person name="Knabe N."/>
            <person name="Kuees U."/>
            <person name="Lilly W.W."/>
            <person name="Lindquist E."/>
            <person name="Lucas S."/>
            <person name="Magnuson J.K."/>
            <person name="Piumi F."/>
            <person name="Raudaskoski M."/>
            <person name="Salamov A."/>
            <person name="Schmutz J."/>
            <person name="Schwarze F.W.M.R."/>
            <person name="vanKuyk P.A."/>
            <person name="Horton J.S."/>
            <person name="Grigoriev I.V."/>
            <person name="Woesten H.A.B."/>
        </authorList>
    </citation>
    <scope>NUCLEOTIDE SEQUENCE [LARGE SCALE GENOMIC DNA]</scope>
    <source>
        <strain evidence="4">H4-8 / FGSC 9210</strain>
    </source>
</reference>